<dbReference type="GO" id="GO:0004197">
    <property type="term" value="F:cysteine-type endopeptidase activity"/>
    <property type="evidence" value="ECO:0007669"/>
    <property type="project" value="InterPro"/>
</dbReference>
<dbReference type="InterPro" id="IPR029030">
    <property type="entry name" value="Caspase-like_dom_sf"/>
</dbReference>
<dbReference type="Pfam" id="PF00656">
    <property type="entry name" value="Peptidase_C14"/>
    <property type="match status" value="1"/>
</dbReference>
<dbReference type="Proteomes" id="UP000627573">
    <property type="component" value="Unassembled WGS sequence"/>
</dbReference>
<dbReference type="AlphaFoldDB" id="A0A401NFU4"/>
<dbReference type="SUPFAM" id="SSF52129">
    <property type="entry name" value="Caspase-like"/>
    <property type="match status" value="1"/>
</dbReference>
<gene>
    <name evidence="1" type="ORF">I3517_13810</name>
</gene>
<accession>A0A401NFU4</accession>
<reference evidence="1 2" key="1">
    <citation type="submission" date="2020-12" db="EMBL/GenBank/DDBJ databases">
        <title>Draft genome sequence of furan degrading bacterial strain FUR100.</title>
        <authorList>
            <person name="Woiski C."/>
        </authorList>
    </citation>
    <scope>NUCLEOTIDE SEQUENCE [LARGE SCALE GENOMIC DNA]</scope>
    <source>
        <strain evidence="1 2">FUR100</strain>
    </source>
</reference>
<evidence type="ECO:0000313" key="1">
    <source>
        <dbReference type="EMBL" id="MBH5143684.1"/>
    </source>
</evidence>
<dbReference type="Gene3D" id="3.40.50.1460">
    <property type="match status" value="1"/>
</dbReference>
<comment type="caution">
    <text evidence="1">The sequence shown here is derived from an EMBL/GenBank/DDBJ whole genome shotgun (WGS) entry which is preliminary data.</text>
</comment>
<evidence type="ECO:0000313" key="2">
    <source>
        <dbReference type="Proteomes" id="UP000627573"/>
    </source>
</evidence>
<dbReference type="GO" id="GO:0006508">
    <property type="term" value="P:proteolysis"/>
    <property type="evidence" value="ECO:0007669"/>
    <property type="project" value="InterPro"/>
</dbReference>
<name>A0A401NFU4_RHOER</name>
<dbReference type="EMBL" id="JAECSB010000043">
    <property type="protein sequence ID" value="MBH5143684.1"/>
    <property type="molecule type" value="Genomic_DNA"/>
</dbReference>
<keyword evidence="2" id="KW-1185">Reference proteome</keyword>
<organism evidence="1 2">
    <name type="scientific">Rhodococcus erythropolis</name>
    <name type="common">Arthrobacter picolinophilus</name>
    <dbReference type="NCBI Taxonomy" id="1833"/>
    <lineage>
        <taxon>Bacteria</taxon>
        <taxon>Bacillati</taxon>
        <taxon>Actinomycetota</taxon>
        <taxon>Actinomycetes</taxon>
        <taxon>Mycobacteriales</taxon>
        <taxon>Nocardiaceae</taxon>
        <taxon>Rhodococcus</taxon>
        <taxon>Rhodococcus erythropolis group</taxon>
    </lineage>
</organism>
<dbReference type="RefSeq" id="WP_019750098.1">
    <property type="nucleotide sequence ID" value="NZ_BHXB01000003.1"/>
</dbReference>
<sequence length="429" mass="46004">MSRRPDLDRSRAVLIGVSQYGADEEPTASSETLSSLNSVSANLTDVQHLLTEPDLGTFAVEHCQLVENPKGPREIGRVLEAAGREAEDVLLVYYSGHGLVNSRGRLYLGLPGTNPSQLPWTALSFELVREALQDSQAAVRILVLDCCFSGRAFESMSGDTGLQPALLDVEGTYTLASSAANQPSFAPRGEPNTAFTGALLAAARQSPGQTLEELYGATRRRLKAQGRPEPHRRSVDAAGDIVLFGTPRPPAPVSVIGPPERTFEFDEARRVVPSATSNPLGPGFWNVTIHNGSATPITELDVQVYPVGDAGIRTEDECVPAKGQPALVRAFNERPRAELRKRLGSLNSAMVENAALSKAISVALQHVARMPDSFPVSLPAGENSTVLYFAPEAWAVRADLIFTDAAGNRWSKSDIEHPQPAGEGQPIQT</sequence>
<dbReference type="NCBIfam" id="NF047832">
    <property type="entry name" value="caspase_w_EACC1"/>
    <property type="match status" value="1"/>
</dbReference>
<proteinExistence type="predicted"/>
<dbReference type="InterPro" id="IPR011600">
    <property type="entry name" value="Pept_C14_caspase"/>
</dbReference>
<protein>
    <submittedName>
        <fullName evidence="1">Caspase family protein</fullName>
    </submittedName>
</protein>